<feature type="region of interest" description="Disordered" evidence="1">
    <location>
        <begin position="349"/>
        <end position="373"/>
    </location>
</feature>
<sequence>MFLLKVLCAFTLVYFPATLLVLGQVRGQRVDSHGTVPHLHYKNPSVKEGTTRWRPETHSRYILQVLPMTTLNAYMQLNTALVFTNNASNFYTFTHSFASQIGSFLSKITADALVTIVNIQQYPFPPYPPPLAPPLPSITSPPQLLSSGVPRPSSPSTTSIQMPPADPSNTGNTYPPNTSNTEFSPTASSSPSSPGKHHALALAHRRILLQDPSGNPNALITFTFQTSSEAVLYDMMESLATTPYTQIFSSSFIQTWTVSSQEIFIPPAPPPGSNKSLSPSDGIHNLAAIIGGCAAGGGVVLLAAAGAWFWRQRSQKSDKDNNVKRTSQDDTPSTIKAFSMVQGYHESRSKPADTLDLAGPLTHPQGNLDASSPPSVMLIIHGSDKALNLPNDMVHGESSPVNYTSQLDAYSFQHNISRETDPTAPPLIQPALSLSRMSNERGMAHEEAGMPCSPAQHTMSPTARNSLTKSLHTASNREISVLRQYYKNVDVNLFNCETSETAATFPPVLNSAGKGENSYRAERALLQEALVQLSSVAPLESAEHHLKAHFRSGWHTAGLLRISLVSRAATMSKSASVEADLASSSLSAAAAAAATVGSTRLMKAATTGSPLCEDPVPLPPLPSLPPPSHTVAVASGKVIPPSLPAGAFSGPQSNSFHAGHDFQSLKLDLSSAPDVSTHQSPGMLRGLVNNPVNNAPLNRIEGSASFTDGDAKTSNNFGKAQTIADVPPEAQTIAIVPPVVPPIVLPVVPPVVPPIVPPIVSASAFANFSFPSDENDDIMAQLNAAHPVPASPLRYMPQESDLSALNSGRGGQPIYIGVSDWHADMTQQHVFDTRTPQAGPISSFANGQSFPRAPNKSVSVSATTGDSMSGGLATTSIKMAARLAGMQKSDGVEMSLEWERDVFVHWDCLLGAGAAGAVYKGVYQGKDVAIKVSTAMDANDSDAGSMQHELQIMAKLDHPNIVCVYGGCLSPPNLFVVEELMAGDLSAVIHRRKAQPLSIDTVLKISLDIIAGLVYLHDLDIVHRDLKPGNVLMTAEGAAKISDFGLARSKYKTYLSTKKIDAGTVAYMAPECFNSKLGGVTTKSDVFSFGVILWEMLTRERPWNGLNEFQVPPCSSAHSFGLNGLNEFQVPPCSSAHSFGLNGLNEFQMIYQVMMLGDRLPIPAGHEACHPTLTSLIEACWSIPTQRPGASEIQTTLQQLLSCQ</sequence>
<dbReference type="InterPro" id="IPR000719">
    <property type="entry name" value="Prot_kinase_dom"/>
</dbReference>
<dbReference type="SUPFAM" id="SSF56112">
    <property type="entry name" value="Protein kinase-like (PK-like)"/>
    <property type="match status" value="1"/>
</dbReference>
<dbReference type="SMART" id="SM00220">
    <property type="entry name" value="S_TKc"/>
    <property type="match status" value="1"/>
</dbReference>
<protein>
    <recommendedName>
        <fullName evidence="3">Protein kinase domain-containing protein</fullName>
    </recommendedName>
</protein>
<dbReference type="PANTHER" id="PTHR44329:SF214">
    <property type="entry name" value="PROTEIN KINASE DOMAIN-CONTAINING PROTEIN"/>
    <property type="match status" value="1"/>
</dbReference>
<feature type="compositionally biased region" description="Polar residues" evidence="1">
    <location>
        <begin position="856"/>
        <end position="865"/>
    </location>
</feature>
<keyword evidence="2" id="KW-0732">Signal</keyword>
<dbReference type="InterPro" id="IPR051681">
    <property type="entry name" value="Ser/Thr_Kinases-Pseudokinases"/>
</dbReference>
<proteinExistence type="predicted"/>
<evidence type="ECO:0000313" key="4">
    <source>
        <dbReference type="EMBL" id="GAX74957.1"/>
    </source>
</evidence>
<feature type="domain" description="Protein kinase" evidence="3">
    <location>
        <begin position="904"/>
        <end position="1201"/>
    </location>
</feature>
<dbReference type="CDD" id="cd13999">
    <property type="entry name" value="STKc_MAP3K-like"/>
    <property type="match status" value="1"/>
</dbReference>
<dbReference type="InterPro" id="IPR011009">
    <property type="entry name" value="Kinase-like_dom_sf"/>
</dbReference>
<dbReference type="Pfam" id="PF07714">
    <property type="entry name" value="PK_Tyr_Ser-Thr"/>
    <property type="match status" value="1"/>
</dbReference>
<dbReference type="InterPro" id="IPR008271">
    <property type="entry name" value="Ser/Thr_kinase_AS"/>
</dbReference>
<feature type="compositionally biased region" description="Polar residues" evidence="1">
    <location>
        <begin position="364"/>
        <end position="373"/>
    </location>
</feature>
<feature type="region of interest" description="Disordered" evidence="1">
    <location>
        <begin position="133"/>
        <end position="197"/>
    </location>
</feature>
<feature type="compositionally biased region" description="Polar residues" evidence="1">
    <location>
        <begin position="154"/>
        <end position="183"/>
    </location>
</feature>
<dbReference type="GO" id="GO:0004674">
    <property type="term" value="F:protein serine/threonine kinase activity"/>
    <property type="evidence" value="ECO:0007669"/>
    <property type="project" value="TreeGrafter"/>
</dbReference>
<feature type="compositionally biased region" description="Low complexity" evidence="1">
    <location>
        <begin position="184"/>
        <end position="194"/>
    </location>
</feature>
<reference evidence="4 5" key="1">
    <citation type="submission" date="2017-08" db="EMBL/GenBank/DDBJ databases">
        <title>Acidophilic green algal genome provides insights into adaptation to an acidic environment.</title>
        <authorList>
            <person name="Hirooka S."/>
            <person name="Hirose Y."/>
            <person name="Kanesaki Y."/>
            <person name="Higuchi S."/>
            <person name="Fujiwara T."/>
            <person name="Onuma R."/>
            <person name="Era A."/>
            <person name="Ohbayashi R."/>
            <person name="Uzuka A."/>
            <person name="Nozaki H."/>
            <person name="Yoshikawa H."/>
            <person name="Miyagishima S.Y."/>
        </authorList>
    </citation>
    <scope>NUCLEOTIDE SEQUENCE [LARGE SCALE GENOMIC DNA]</scope>
    <source>
        <strain evidence="4 5">NIES-2499</strain>
    </source>
</reference>
<evidence type="ECO:0000256" key="2">
    <source>
        <dbReference type="SAM" id="SignalP"/>
    </source>
</evidence>
<dbReference type="EMBL" id="BEGY01000010">
    <property type="protein sequence ID" value="GAX74957.1"/>
    <property type="molecule type" value="Genomic_DNA"/>
</dbReference>
<gene>
    <name evidence="4" type="ORF">CEUSTIGMA_g2403.t1</name>
</gene>
<feature type="region of interest" description="Disordered" evidence="1">
    <location>
        <begin position="843"/>
        <end position="865"/>
    </location>
</feature>
<dbReference type="GO" id="GO:0005524">
    <property type="term" value="F:ATP binding"/>
    <property type="evidence" value="ECO:0007669"/>
    <property type="project" value="InterPro"/>
</dbReference>
<feature type="signal peptide" evidence="2">
    <location>
        <begin position="1"/>
        <end position="27"/>
    </location>
</feature>
<accession>A0A250WVV1</accession>
<evidence type="ECO:0000259" key="3">
    <source>
        <dbReference type="PROSITE" id="PS50011"/>
    </source>
</evidence>
<evidence type="ECO:0000256" key="1">
    <source>
        <dbReference type="SAM" id="MobiDB-lite"/>
    </source>
</evidence>
<organism evidence="4 5">
    <name type="scientific">Chlamydomonas eustigma</name>
    <dbReference type="NCBI Taxonomy" id="1157962"/>
    <lineage>
        <taxon>Eukaryota</taxon>
        <taxon>Viridiplantae</taxon>
        <taxon>Chlorophyta</taxon>
        <taxon>core chlorophytes</taxon>
        <taxon>Chlorophyceae</taxon>
        <taxon>CS clade</taxon>
        <taxon>Chlamydomonadales</taxon>
        <taxon>Chlamydomonadaceae</taxon>
        <taxon>Chlamydomonas</taxon>
    </lineage>
</organism>
<dbReference type="AlphaFoldDB" id="A0A250WVV1"/>
<dbReference type="PROSITE" id="PS00108">
    <property type="entry name" value="PROTEIN_KINASE_ST"/>
    <property type="match status" value="1"/>
</dbReference>
<dbReference type="PANTHER" id="PTHR44329">
    <property type="entry name" value="SERINE/THREONINE-PROTEIN KINASE TNNI3K-RELATED"/>
    <property type="match status" value="1"/>
</dbReference>
<evidence type="ECO:0000313" key="5">
    <source>
        <dbReference type="Proteomes" id="UP000232323"/>
    </source>
</evidence>
<feature type="compositionally biased region" description="Low complexity" evidence="1">
    <location>
        <begin position="137"/>
        <end position="147"/>
    </location>
</feature>
<dbReference type="InterPro" id="IPR001245">
    <property type="entry name" value="Ser-Thr/Tyr_kinase_cat_dom"/>
</dbReference>
<feature type="chain" id="PRO_5011992963" description="Protein kinase domain-containing protein" evidence="2">
    <location>
        <begin position="28"/>
        <end position="1204"/>
    </location>
</feature>
<dbReference type="Gene3D" id="3.30.200.20">
    <property type="entry name" value="Phosphorylase Kinase, domain 1"/>
    <property type="match status" value="1"/>
</dbReference>
<dbReference type="Gene3D" id="1.10.510.10">
    <property type="entry name" value="Transferase(Phosphotransferase) domain 1"/>
    <property type="match status" value="1"/>
</dbReference>
<dbReference type="Proteomes" id="UP000232323">
    <property type="component" value="Unassembled WGS sequence"/>
</dbReference>
<dbReference type="PROSITE" id="PS50011">
    <property type="entry name" value="PROTEIN_KINASE_DOM"/>
    <property type="match status" value="1"/>
</dbReference>
<name>A0A250WVV1_9CHLO</name>
<comment type="caution">
    <text evidence="4">The sequence shown here is derived from an EMBL/GenBank/DDBJ whole genome shotgun (WGS) entry which is preliminary data.</text>
</comment>
<keyword evidence="5" id="KW-1185">Reference proteome</keyword>
<dbReference type="STRING" id="1157962.A0A250WVV1"/>
<dbReference type="OrthoDB" id="540795at2759"/>